<evidence type="ECO:0000256" key="1">
    <source>
        <dbReference type="ARBA" id="ARBA00022443"/>
    </source>
</evidence>
<evidence type="ECO:0000256" key="5">
    <source>
        <dbReference type="SAM" id="MobiDB-lite"/>
    </source>
</evidence>
<reference evidence="7 8" key="1">
    <citation type="submission" date="2014-03" db="EMBL/GenBank/DDBJ databases">
        <title>Draft genome of the hookworm Oesophagostomum dentatum.</title>
        <authorList>
            <person name="Mitreva M."/>
        </authorList>
    </citation>
    <scope>NUCLEOTIDE SEQUENCE [LARGE SCALE GENOMIC DNA]</scope>
    <source>
        <strain evidence="7 8">OD-Hann</strain>
    </source>
</reference>
<feature type="region of interest" description="Disordered" evidence="5">
    <location>
        <begin position="345"/>
        <end position="373"/>
    </location>
</feature>
<dbReference type="PRINTS" id="PR00499">
    <property type="entry name" value="P67PHOX"/>
</dbReference>
<dbReference type="GO" id="GO:0030864">
    <property type="term" value="C:cortical actin cytoskeleton"/>
    <property type="evidence" value="ECO:0007669"/>
    <property type="project" value="TreeGrafter"/>
</dbReference>
<evidence type="ECO:0000256" key="3">
    <source>
        <dbReference type="ARBA" id="ARBA00022737"/>
    </source>
</evidence>
<dbReference type="InterPro" id="IPR003134">
    <property type="entry name" value="Hs1_Cortactin"/>
</dbReference>
<keyword evidence="3" id="KW-0677">Repeat</keyword>
<feature type="region of interest" description="Disordered" evidence="5">
    <location>
        <begin position="388"/>
        <end position="423"/>
    </location>
</feature>
<dbReference type="OrthoDB" id="5971719at2759"/>
<dbReference type="CDD" id="cd11959">
    <property type="entry name" value="SH3_Cortactin"/>
    <property type="match status" value="1"/>
</dbReference>
<dbReference type="GO" id="GO:0005884">
    <property type="term" value="C:actin filament"/>
    <property type="evidence" value="ECO:0007669"/>
    <property type="project" value="TreeGrafter"/>
</dbReference>
<dbReference type="GO" id="GO:0016477">
    <property type="term" value="P:cell migration"/>
    <property type="evidence" value="ECO:0007669"/>
    <property type="project" value="TreeGrafter"/>
</dbReference>
<dbReference type="PRINTS" id="PR00452">
    <property type="entry name" value="SH3DOMAIN"/>
</dbReference>
<dbReference type="GO" id="GO:0030833">
    <property type="term" value="P:regulation of actin filament polymerization"/>
    <property type="evidence" value="ECO:0007669"/>
    <property type="project" value="TreeGrafter"/>
</dbReference>
<dbReference type="Proteomes" id="UP000053660">
    <property type="component" value="Unassembled WGS sequence"/>
</dbReference>
<dbReference type="InterPro" id="IPR001452">
    <property type="entry name" value="SH3_domain"/>
</dbReference>
<feature type="compositionally biased region" description="Acidic residues" evidence="5">
    <location>
        <begin position="544"/>
        <end position="558"/>
    </location>
</feature>
<feature type="compositionally biased region" description="Low complexity" evidence="5">
    <location>
        <begin position="1"/>
        <end position="12"/>
    </location>
</feature>
<dbReference type="PROSITE" id="PS51090">
    <property type="entry name" value="CORTACTIN"/>
    <property type="match status" value="7"/>
</dbReference>
<feature type="compositionally biased region" description="Basic and acidic residues" evidence="5">
    <location>
        <begin position="437"/>
        <end position="454"/>
    </location>
</feature>
<dbReference type="EMBL" id="KN601862">
    <property type="protein sequence ID" value="KHJ80106.1"/>
    <property type="molecule type" value="Genomic_DNA"/>
</dbReference>
<dbReference type="Pfam" id="PF02218">
    <property type="entry name" value="HS1_rep"/>
    <property type="match status" value="7"/>
</dbReference>
<dbReference type="AlphaFoldDB" id="A0A0B1S892"/>
<gene>
    <name evidence="7" type="ORF">OESDEN_20227</name>
</gene>
<evidence type="ECO:0000313" key="8">
    <source>
        <dbReference type="Proteomes" id="UP000053660"/>
    </source>
</evidence>
<name>A0A0B1S892_OESDE</name>
<dbReference type="InterPro" id="IPR036028">
    <property type="entry name" value="SH3-like_dom_sf"/>
</dbReference>
<keyword evidence="1 4" id="KW-0728">SH3 domain</keyword>
<proteinExistence type="predicted"/>
<feature type="compositionally biased region" description="Basic and acidic residues" evidence="5">
    <location>
        <begin position="362"/>
        <end position="373"/>
    </location>
</feature>
<feature type="compositionally biased region" description="Basic and acidic residues" evidence="5">
    <location>
        <begin position="205"/>
        <end position="227"/>
    </location>
</feature>
<feature type="region of interest" description="Disordered" evidence="5">
    <location>
        <begin position="131"/>
        <end position="227"/>
    </location>
</feature>
<feature type="region of interest" description="Disordered" evidence="5">
    <location>
        <begin position="437"/>
        <end position="625"/>
    </location>
</feature>
<keyword evidence="8" id="KW-1185">Reference proteome</keyword>
<dbReference type="GO" id="GO:0051015">
    <property type="term" value="F:actin filament binding"/>
    <property type="evidence" value="ECO:0007669"/>
    <property type="project" value="TreeGrafter"/>
</dbReference>
<dbReference type="InterPro" id="IPR035716">
    <property type="entry name" value="Cortactin_SH3"/>
</dbReference>
<keyword evidence="2" id="KW-0597">Phosphoprotein</keyword>
<feature type="compositionally biased region" description="Basic and acidic residues" evidence="5">
    <location>
        <begin position="131"/>
        <end position="153"/>
    </location>
</feature>
<evidence type="ECO:0000256" key="2">
    <source>
        <dbReference type="ARBA" id="ARBA00022553"/>
    </source>
</evidence>
<sequence>MSTWRATIGAKPPIAPKPAEDDEWETDPDFVNDISEKASRWGAKTVEGSGHQEHFSVEKLRQEALVADKIQQEKKLEQMPKASEGYGGKFGVMTDRMDKAAVSFDYKGKVEAHASQKDYAVGFGGKYGVQTDRKDKSAAGWDEKVELSKHASQKDASTGYGGRFGVQKDRKDKSAAGWDEKVELSKHESQKDVATGYGGRYGVQTDRKDKSAVGWDEHTDLQKHESQLDYKKGFGGKFGVQKDRQDASAAGWDTLEQVPKHASQKDYKQGFGGKFGLQTDRQDKSAVGYEAHDELKKHESQMDYKRGFGGQFGVQTDRQDRSAVGFEYHEQLSKHESQLINKGIDKTNDQTRGDVAPQKPAIHREDMPTPEKGRASNLRARFEKMAAHEQEEVFQHDDRVAAEREKRKREDEALKEQQMREEEERMRRIEQEWKRKEAENPISEEQQREAEAVHELSYQQKTKRRSAGPAPGAVPILPGVSAPPVPHEPQHIREEPIEEVTPPAAPIQVLPTGGGGSVRPPQPAAAIVPPAPVLACELRRPPSSDDEVDNDAEWEEEEKSFKPKSYAPPQTNIPRYDVVPGDVDDTSVPPAPAALSAQYELPPCEEPEPVVPASQKGSAKAQAGKDPSLGLTAVAIYDYQKNDDDEISFEPDDIITNIEQIDAGWWRGVCNGQYGLFPANYVELR</sequence>
<dbReference type="SUPFAM" id="SSF50044">
    <property type="entry name" value="SH3-domain"/>
    <property type="match status" value="1"/>
</dbReference>
<dbReference type="PANTHER" id="PTHR10829:SF23">
    <property type="entry name" value="CORTACTIN, ISOFORM A"/>
    <property type="match status" value="1"/>
</dbReference>
<evidence type="ECO:0000313" key="7">
    <source>
        <dbReference type="EMBL" id="KHJ80106.1"/>
    </source>
</evidence>
<feature type="compositionally biased region" description="Acidic residues" evidence="5">
    <location>
        <begin position="20"/>
        <end position="29"/>
    </location>
</feature>
<feature type="region of interest" description="Disordered" evidence="5">
    <location>
        <begin position="1"/>
        <end position="29"/>
    </location>
</feature>
<evidence type="ECO:0000259" key="6">
    <source>
        <dbReference type="PROSITE" id="PS50002"/>
    </source>
</evidence>
<evidence type="ECO:0000256" key="4">
    <source>
        <dbReference type="PROSITE-ProRule" id="PRU00192"/>
    </source>
</evidence>
<dbReference type="Gene3D" id="2.30.30.40">
    <property type="entry name" value="SH3 Domains"/>
    <property type="match status" value="1"/>
</dbReference>
<feature type="compositionally biased region" description="Basic and acidic residues" evidence="5">
    <location>
        <begin position="166"/>
        <end position="191"/>
    </location>
</feature>
<protein>
    <submittedName>
        <fullName evidence="7">Repeat in HS1/Cortactin</fullName>
    </submittedName>
</protein>
<organism evidence="7 8">
    <name type="scientific">Oesophagostomum dentatum</name>
    <name type="common">Nodular worm</name>
    <dbReference type="NCBI Taxonomy" id="61180"/>
    <lineage>
        <taxon>Eukaryota</taxon>
        <taxon>Metazoa</taxon>
        <taxon>Ecdysozoa</taxon>
        <taxon>Nematoda</taxon>
        <taxon>Chromadorea</taxon>
        <taxon>Rhabditida</taxon>
        <taxon>Rhabditina</taxon>
        <taxon>Rhabditomorpha</taxon>
        <taxon>Strongyloidea</taxon>
        <taxon>Strongylidae</taxon>
        <taxon>Oesophagostomum</taxon>
    </lineage>
</organism>
<dbReference type="PROSITE" id="PS50002">
    <property type="entry name" value="SH3"/>
    <property type="match status" value="1"/>
</dbReference>
<dbReference type="FunFam" id="2.30.30.40:FF:000398">
    <property type="entry name" value="Hematopoietic cell-specific Lyn substrate 1"/>
    <property type="match status" value="1"/>
</dbReference>
<dbReference type="GO" id="GO:0005886">
    <property type="term" value="C:plasma membrane"/>
    <property type="evidence" value="ECO:0007669"/>
    <property type="project" value="TreeGrafter"/>
</dbReference>
<accession>A0A0B1S892</accession>
<dbReference type="GO" id="GO:0030427">
    <property type="term" value="C:site of polarized growth"/>
    <property type="evidence" value="ECO:0007669"/>
    <property type="project" value="TreeGrafter"/>
</dbReference>
<dbReference type="Pfam" id="PF00018">
    <property type="entry name" value="SH3_1"/>
    <property type="match status" value="1"/>
</dbReference>
<dbReference type="PANTHER" id="PTHR10829">
    <property type="entry name" value="CORTACTIN AND DREBRIN"/>
    <property type="match status" value="1"/>
</dbReference>
<feature type="domain" description="SH3" evidence="6">
    <location>
        <begin position="628"/>
        <end position="685"/>
    </location>
</feature>
<dbReference type="SMART" id="SM00326">
    <property type="entry name" value="SH3"/>
    <property type="match status" value="1"/>
</dbReference>